<organism evidence="1 2">
    <name type="scientific">Colletotrichum higginsianum (strain IMI 349063)</name>
    <name type="common">Crucifer anthracnose fungus</name>
    <dbReference type="NCBI Taxonomy" id="759273"/>
    <lineage>
        <taxon>Eukaryota</taxon>
        <taxon>Fungi</taxon>
        <taxon>Dikarya</taxon>
        <taxon>Ascomycota</taxon>
        <taxon>Pezizomycotina</taxon>
        <taxon>Sordariomycetes</taxon>
        <taxon>Hypocreomycetidae</taxon>
        <taxon>Glomerellales</taxon>
        <taxon>Glomerellaceae</taxon>
        <taxon>Colletotrichum</taxon>
        <taxon>Colletotrichum destructivum species complex</taxon>
    </lineage>
</organism>
<dbReference type="Proteomes" id="UP000092177">
    <property type="component" value="Chromosome 12"/>
</dbReference>
<comment type="caution">
    <text evidence="1">The sequence shown here is derived from an EMBL/GenBank/DDBJ whole genome shotgun (WGS) entry which is preliminary data.</text>
</comment>
<dbReference type="GeneID" id="28873671"/>
<evidence type="ECO:0000313" key="1">
    <source>
        <dbReference type="EMBL" id="OBR02018.1"/>
    </source>
</evidence>
<proteinExistence type="predicted"/>
<dbReference type="EMBL" id="LTAN01000012">
    <property type="protein sequence ID" value="OBR02018.1"/>
    <property type="molecule type" value="Genomic_DNA"/>
</dbReference>
<keyword evidence="2" id="KW-1185">Reference proteome</keyword>
<evidence type="ECO:0000313" key="2">
    <source>
        <dbReference type="Proteomes" id="UP000092177"/>
    </source>
</evidence>
<name>A0A1B7XQI5_COLHI</name>
<protein>
    <submittedName>
        <fullName evidence="1">Uncharacterized protein</fullName>
    </submittedName>
</protein>
<accession>A0A1B7XQI5</accession>
<gene>
    <name evidence="1" type="ORF">CH63R_14590</name>
</gene>
<dbReference type="RefSeq" id="XP_018150536.1">
    <property type="nucleotide sequence ID" value="XM_018309564.1"/>
</dbReference>
<reference evidence="2" key="1">
    <citation type="journal article" date="2017" name="BMC Genomics">
        <title>Gapless genome assembly of Colletotrichum higginsianum reveals chromosome structure and association of transposable elements with secondary metabolite gene clusters.</title>
        <authorList>
            <person name="Dallery J.-F."/>
            <person name="Lapalu N."/>
            <person name="Zampounis A."/>
            <person name="Pigne S."/>
            <person name="Luyten I."/>
            <person name="Amselem J."/>
            <person name="Wittenberg A.H.J."/>
            <person name="Zhou S."/>
            <person name="de Queiroz M.V."/>
            <person name="Robin G.P."/>
            <person name="Auger A."/>
            <person name="Hainaut M."/>
            <person name="Henrissat B."/>
            <person name="Kim K.-T."/>
            <person name="Lee Y.-H."/>
            <person name="Lespinet O."/>
            <person name="Schwartz D.C."/>
            <person name="Thon M.R."/>
            <person name="O'Connell R.J."/>
        </authorList>
    </citation>
    <scope>NUCLEOTIDE SEQUENCE [LARGE SCALE GENOMIC DNA]</scope>
    <source>
        <strain evidence="2">IMI 349063</strain>
    </source>
</reference>
<dbReference type="AlphaFoldDB" id="A0A1B7XQI5"/>
<dbReference type="VEuPathDB" id="FungiDB:CH63R_14590"/>
<dbReference type="KEGG" id="chig:CH63R_14590"/>
<sequence length="72" mass="8266">MHIGRKGSGCWKAGNGLAPLFHRLVTQRTEALQLWLQSVYLGALQTYNLGPFLAGRHRQEEQQKQQQEQIHL</sequence>